<dbReference type="Proteomes" id="UP000003434">
    <property type="component" value="Unassembled WGS sequence"/>
</dbReference>
<dbReference type="AlphaFoldDB" id="E6LLW7"/>
<dbReference type="RefSeq" id="WP_008750715.1">
    <property type="nucleotide sequence ID" value="NZ_GL622296.1"/>
</dbReference>
<evidence type="ECO:0000313" key="1">
    <source>
        <dbReference type="EMBL" id="EFU77166.1"/>
    </source>
</evidence>
<evidence type="ECO:0000313" key="2">
    <source>
        <dbReference type="Proteomes" id="UP000003434"/>
    </source>
</evidence>
<gene>
    <name evidence="1" type="ORF">HMPREF0381_0946</name>
</gene>
<name>E6LLW7_9FIRM</name>
<dbReference type="EMBL" id="AEPW01000039">
    <property type="protein sequence ID" value="EFU77166.1"/>
    <property type="molecule type" value="Genomic_DNA"/>
</dbReference>
<protein>
    <submittedName>
        <fullName evidence="1">Uncharacterized protein</fullName>
    </submittedName>
</protein>
<reference evidence="1 2" key="1">
    <citation type="submission" date="2010-12" db="EMBL/GenBank/DDBJ databases">
        <authorList>
            <person name="Muzny D."/>
            <person name="Qin X."/>
            <person name="Deng J."/>
            <person name="Jiang H."/>
            <person name="Liu Y."/>
            <person name="Qu J."/>
            <person name="Song X.-Z."/>
            <person name="Zhang L."/>
            <person name="Thornton R."/>
            <person name="Coyle M."/>
            <person name="Francisco L."/>
            <person name="Jackson L."/>
            <person name="Javaid M."/>
            <person name="Korchina V."/>
            <person name="Kovar C."/>
            <person name="Mata R."/>
            <person name="Mathew T."/>
            <person name="Ngo R."/>
            <person name="Nguyen L."/>
            <person name="Nguyen N."/>
            <person name="Okwuonu G."/>
            <person name="Ongeri F."/>
            <person name="Pham C."/>
            <person name="Simmons D."/>
            <person name="Wilczek-Boney K."/>
            <person name="Hale W."/>
            <person name="Jakkamsetti A."/>
            <person name="Pham P."/>
            <person name="Ruth R."/>
            <person name="San Lucas F."/>
            <person name="Warren J."/>
            <person name="Zhang J."/>
            <person name="Zhao Z."/>
            <person name="Zhou C."/>
            <person name="Zhu D."/>
            <person name="Lee S."/>
            <person name="Bess C."/>
            <person name="Blankenburg K."/>
            <person name="Forbes L."/>
            <person name="Fu Q."/>
            <person name="Gubbala S."/>
            <person name="Hirani K."/>
            <person name="Jayaseelan J.C."/>
            <person name="Lara F."/>
            <person name="Munidasa M."/>
            <person name="Palculict T."/>
            <person name="Patil S."/>
            <person name="Pu L.-L."/>
            <person name="Saada N."/>
            <person name="Tang L."/>
            <person name="Weissenberger G."/>
            <person name="Zhu Y."/>
            <person name="Hemphill L."/>
            <person name="Shang Y."/>
            <person name="Youmans B."/>
            <person name="Ayvaz T."/>
            <person name="Ross M."/>
            <person name="Santibanez J."/>
            <person name="Aqrawi P."/>
            <person name="Gross S."/>
            <person name="Joshi V."/>
            <person name="Fowler G."/>
            <person name="Nazareth L."/>
            <person name="Reid J."/>
            <person name="Worley K."/>
            <person name="Petrosino J."/>
            <person name="Highlander S."/>
            <person name="Gibbs R."/>
        </authorList>
    </citation>
    <scope>NUCLEOTIDE SEQUENCE [LARGE SCALE GENOMIC DNA]</scope>
    <source>
        <strain evidence="1 2">DSM 3986</strain>
    </source>
</reference>
<proteinExistence type="predicted"/>
<dbReference type="eggNOG" id="ENOG5032THF">
    <property type="taxonomic scope" value="Bacteria"/>
</dbReference>
<dbReference type="InterPro" id="IPR048108">
    <property type="entry name" value="CBO2463_dom"/>
</dbReference>
<dbReference type="HOGENOM" id="CLU_1784075_0_0_9"/>
<dbReference type="NCBIfam" id="NF041553">
    <property type="entry name" value="CBO2463_dom"/>
    <property type="match status" value="2"/>
</dbReference>
<sequence length="155" mass="17887">MFEYMINPVLMEGTLKETVGDSMKIHLRGRLGVLTLPRYFFKGQSDPVAGDKVRFYFSYIQVVEKEGDYDINSLKTYDEVYPCLVGGKISMYNDTAVEVKALEDSITIFVPRRWVFTQKDLDDGLSVEFYISAVELIADNRRNNNEINNSRRYAV</sequence>
<comment type="caution">
    <text evidence="1">The sequence shown here is derived from an EMBL/GenBank/DDBJ whole genome shotgun (WGS) entry which is preliminary data.</text>
</comment>
<accession>E6LLW7</accession>
<organism evidence="1 2">
    <name type="scientific">Lachnoanaerobaculum saburreum DSM 3986</name>
    <dbReference type="NCBI Taxonomy" id="887325"/>
    <lineage>
        <taxon>Bacteria</taxon>
        <taxon>Bacillati</taxon>
        <taxon>Bacillota</taxon>
        <taxon>Clostridia</taxon>
        <taxon>Lachnospirales</taxon>
        <taxon>Lachnospiraceae</taxon>
        <taxon>Lachnoanaerobaculum</taxon>
    </lineage>
</organism>